<name>A0A6N0JEJ1_ACHDE</name>
<dbReference type="RefSeq" id="WP_123786589.1">
    <property type="nucleotide sequence ID" value="NZ_CP036344.1"/>
</dbReference>
<dbReference type="Pfam" id="PF02371">
    <property type="entry name" value="Transposase_20"/>
    <property type="match status" value="1"/>
</dbReference>
<evidence type="ECO:0000313" key="4">
    <source>
        <dbReference type="EMBL" id="QKQ45756.1"/>
    </source>
</evidence>
<dbReference type="InterPro" id="IPR003346">
    <property type="entry name" value="Transposase_20"/>
</dbReference>
<dbReference type="GO" id="GO:0004803">
    <property type="term" value="F:transposase activity"/>
    <property type="evidence" value="ECO:0007669"/>
    <property type="project" value="InterPro"/>
</dbReference>
<feature type="domain" description="Transposase IS116/IS110/IS902 C-terminal" evidence="2">
    <location>
        <begin position="195"/>
        <end position="269"/>
    </location>
</feature>
<reference evidence="3 5" key="1">
    <citation type="submission" date="2020-05" db="EMBL/GenBank/DDBJ databases">
        <title>FDA dAtabase for Regulatory Grade micrObial Sequences (FDA-ARGOS): Supporting development and validation of Infectious Disease Dx tests.</title>
        <authorList>
            <person name="Sproer C."/>
            <person name="Gronow S."/>
            <person name="Severitt S."/>
            <person name="Schroder I."/>
            <person name="Tallon L."/>
            <person name="Sadzewicz L."/>
            <person name="Zhao X."/>
            <person name="Vavikolanu K."/>
            <person name="Mehta A."/>
            <person name="Aluvathingal J."/>
            <person name="Nadendla S."/>
            <person name="Myers T."/>
            <person name="Yan Y."/>
            <person name="Sichtig H."/>
        </authorList>
    </citation>
    <scope>NUCLEOTIDE SEQUENCE [LARGE SCALE GENOMIC DNA]</scope>
    <source>
        <strain evidence="3 5">FDAARGOS_787</strain>
    </source>
</reference>
<evidence type="ECO:0000313" key="3">
    <source>
        <dbReference type="EMBL" id="QKQ45407.1"/>
    </source>
</evidence>
<dbReference type="GO" id="GO:0003677">
    <property type="term" value="F:DNA binding"/>
    <property type="evidence" value="ECO:0007669"/>
    <property type="project" value="InterPro"/>
</dbReference>
<dbReference type="InterPro" id="IPR047650">
    <property type="entry name" value="Transpos_IS110"/>
</dbReference>
<dbReference type="Pfam" id="PF01548">
    <property type="entry name" value="DEDD_Tnp_IS110"/>
    <property type="match status" value="1"/>
</dbReference>
<dbReference type="Proteomes" id="UP000509782">
    <property type="component" value="Chromosome"/>
</dbReference>
<dbReference type="NCBIfam" id="NF033542">
    <property type="entry name" value="transpos_IS110"/>
    <property type="match status" value="1"/>
</dbReference>
<sequence length="326" mass="36098">MQIAVSFFGADVGKAEIVVADHGRAKPVTQILKNTPSSLSKWLQTLPPGSVLAMESTGGYERMLADLAHERGLKVYVLNPKALHHYAKSQGQRGKTDRLDAIMIARFIASEHERLHPYQPCAQYIERLRQMLRLRRMAVITRTQLRLSSERHHQVHDAQAQVQKALDALTELANSLEDQMLAEIQAEPALAQDFKLLTSIVGVGNLTATALVTTFARIPFTSSDAVVAYAGLDPRPKESGAYKGMRKLSKQGDAILRSLAYNAATAAARSITFKPMYQALLAKGWATTQALNIIARKLLRIAFGVWKSRKPFERELFLANQACVKP</sequence>
<dbReference type="EMBL" id="CP054569">
    <property type="protein sequence ID" value="QKQ45407.1"/>
    <property type="molecule type" value="Genomic_DNA"/>
</dbReference>
<evidence type="ECO:0000259" key="2">
    <source>
        <dbReference type="Pfam" id="PF02371"/>
    </source>
</evidence>
<evidence type="ECO:0000259" key="1">
    <source>
        <dbReference type="Pfam" id="PF01548"/>
    </source>
</evidence>
<dbReference type="GO" id="GO:0006313">
    <property type="term" value="P:DNA transposition"/>
    <property type="evidence" value="ECO:0007669"/>
    <property type="project" value="InterPro"/>
</dbReference>
<dbReference type="EMBL" id="CP054569">
    <property type="protein sequence ID" value="QKQ45756.1"/>
    <property type="molecule type" value="Genomic_DNA"/>
</dbReference>
<dbReference type="AlphaFoldDB" id="A0A6N0JEJ1"/>
<dbReference type="PANTHER" id="PTHR33055:SF3">
    <property type="entry name" value="PUTATIVE TRANSPOSASE FOR IS117-RELATED"/>
    <property type="match status" value="1"/>
</dbReference>
<accession>A0A6N0JEJ1</accession>
<organism evidence="3 5">
    <name type="scientific">Achromobacter denitrificans</name>
    <name type="common">Alcaligenes denitrificans</name>
    <dbReference type="NCBI Taxonomy" id="32002"/>
    <lineage>
        <taxon>Bacteria</taxon>
        <taxon>Pseudomonadati</taxon>
        <taxon>Pseudomonadota</taxon>
        <taxon>Betaproteobacteria</taxon>
        <taxon>Burkholderiales</taxon>
        <taxon>Alcaligenaceae</taxon>
        <taxon>Achromobacter</taxon>
    </lineage>
</organism>
<gene>
    <name evidence="3" type="ORF">FOC81_01190</name>
    <name evidence="4" type="ORF">FOC81_03170</name>
</gene>
<proteinExistence type="predicted"/>
<feature type="domain" description="Transposase IS110-like N-terminal" evidence="1">
    <location>
        <begin position="9"/>
        <end position="145"/>
    </location>
</feature>
<evidence type="ECO:0000313" key="5">
    <source>
        <dbReference type="Proteomes" id="UP000509782"/>
    </source>
</evidence>
<protein>
    <submittedName>
        <fullName evidence="3">IS110 family transposase</fullName>
    </submittedName>
</protein>
<dbReference type="PANTHER" id="PTHR33055">
    <property type="entry name" value="TRANSPOSASE FOR INSERTION SEQUENCE ELEMENT IS1111A"/>
    <property type="match status" value="1"/>
</dbReference>
<dbReference type="InterPro" id="IPR002525">
    <property type="entry name" value="Transp_IS110-like_N"/>
</dbReference>